<keyword evidence="3 7" id="KW-0812">Transmembrane</keyword>
<protein>
    <submittedName>
        <fullName evidence="8">Iron transporter</fullName>
    </submittedName>
</protein>
<dbReference type="Proteomes" id="UP000194931">
    <property type="component" value="Unassembled WGS sequence"/>
</dbReference>
<proteinExistence type="predicted"/>
<keyword evidence="9" id="KW-1185">Reference proteome</keyword>
<name>A0A252BUY5_9PROT</name>
<feature type="transmembrane region" description="Helical" evidence="7">
    <location>
        <begin position="245"/>
        <end position="271"/>
    </location>
</feature>
<evidence type="ECO:0000256" key="7">
    <source>
        <dbReference type="SAM" id="Phobius"/>
    </source>
</evidence>
<feature type="transmembrane region" description="Helical" evidence="7">
    <location>
        <begin position="338"/>
        <end position="358"/>
    </location>
</feature>
<organism evidence="8 9">
    <name type="scientific">Acetobacter okinawensis</name>
    <dbReference type="NCBI Taxonomy" id="1076594"/>
    <lineage>
        <taxon>Bacteria</taxon>
        <taxon>Pseudomonadati</taxon>
        <taxon>Pseudomonadota</taxon>
        <taxon>Alphaproteobacteria</taxon>
        <taxon>Acetobacterales</taxon>
        <taxon>Acetobacteraceae</taxon>
        <taxon>Acetobacter</taxon>
    </lineage>
</organism>
<evidence type="ECO:0000313" key="8">
    <source>
        <dbReference type="EMBL" id="OUJ12621.1"/>
    </source>
</evidence>
<reference evidence="9" key="1">
    <citation type="submission" date="2014-06" db="EMBL/GenBank/DDBJ databases">
        <authorList>
            <person name="Winans N.J."/>
            <person name="Newell P.D."/>
            <person name="Douglas A.E."/>
        </authorList>
    </citation>
    <scope>NUCLEOTIDE SEQUENCE [LARGE SCALE GENOMIC DNA]</scope>
</reference>
<evidence type="ECO:0000256" key="6">
    <source>
        <dbReference type="ARBA" id="ARBA00023136"/>
    </source>
</evidence>
<keyword evidence="6 7" id="KW-0472">Membrane</keyword>
<dbReference type="InterPro" id="IPR001046">
    <property type="entry name" value="NRAMP_fam"/>
</dbReference>
<sequence>MPSPTVGPSRPRLFHVLGPGLITGASDDDPSGIATYSQVGAQFAYGLSWTLLVTYPLMVSIQTISARIGRTTGYGLAGVLRQHCPTWLLSSVIMLLLVANIINLGADLGAMADALHLLVPAHRVLYVLLFAAISISMQVFLQYTRYVAVLKWLTLALFAYFAALAYVHVNWHALAWNLLWPNHPLTSDYLTALVAILGTTISPYLFFWQASQEVEDMHVYPRRTKLIDAPDQGKDALRRIRIDTLVGMGFSNLVALAILITTAATLNVSGITDIQTSAQAAEALRPIAGNFASLIFTLGIIGTGLLAVPVLAGSAAYAVGEARQWPTGLKHRPKEAQAFYATLVIATLVGMILNFVPLDPIKALFWSAVLNGVAAVPIMVIIMLVSASKRVMGEFVIRGWLKWLGWAATLLMADVVVAMLGALV</sequence>
<evidence type="ECO:0000256" key="2">
    <source>
        <dbReference type="ARBA" id="ARBA00022448"/>
    </source>
</evidence>
<keyword evidence="2" id="KW-0813">Transport</keyword>
<dbReference type="EMBL" id="JOPJ01000012">
    <property type="protein sequence ID" value="OUJ12621.1"/>
    <property type="molecule type" value="Genomic_DNA"/>
</dbReference>
<evidence type="ECO:0000256" key="4">
    <source>
        <dbReference type="ARBA" id="ARBA00022847"/>
    </source>
</evidence>
<feature type="transmembrane region" description="Helical" evidence="7">
    <location>
        <begin position="124"/>
        <end position="141"/>
    </location>
</feature>
<dbReference type="GO" id="GO:0015293">
    <property type="term" value="F:symporter activity"/>
    <property type="evidence" value="ECO:0007669"/>
    <property type="project" value="UniProtKB-KW"/>
</dbReference>
<dbReference type="STRING" id="1236501.GCA_000613865_02327"/>
<dbReference type="AlphaFoldDB" id="A0A252BUY5"/>
<feature type="transmembrane region" description="Helical" evidence="7">
    <location>
        <begin position="189"/>
        <end position="208"/>
    </location>
</feature>
<keyword evidence="5 7" id="KW-1133">Transmembrane helix</keyword>
<keyword evidence="4" id="KW-0769">Symport</keyword>
<feature type="transmembrane region" description="Helical" evidence="7">
    <location>
        <begin position="400"/>
        <end position="423"/>
    </location>
</feature>
<accession>A0A252BUY5</accession>
<evidence type="ECO:0000256" key="5">
    <source>
        <dbReference type="ARBA" id="ARBA00022989"/>
    </source>
</evidence>
<comment type="caution">
    <text evidence="8">The sequence shown here is derived from an EMBL/GenBank/DDBJ whole genome shotgun (WGS) entry which is preliminary data.</text>
</comment>
<feature type="transmembrane region" description="Helical" evidence="7">
    <location>
        <begin position="43"/>
        <end position="65"/>
    </location>
</feature>
<dbReference type="Pfam" id="PF01566">
    <property type="entry name" value="Nramp"/>
    <property type="match status" value="1"/>
</dbReference>
<dbReference type="GO" id="GO:0005384">
    <property type="term" value="F:manganese ion transmembrane transporter activity"/>
    <property type="evidence" value="ECO:0007669"/>
    <property type="project" value="TreeGrafter"/>
</dbReference>
<feature type="transmembrane region" description="Helical" evidence="7">
    <location>
        <begin position="86"/>
        <end position="104"/>
    </location>
</feature>
<feature type="transmembrane region" description="Helical" evidence="7">
    <location>
        <begin position="364"/>
        <end position="388"/>
    </location>
</feature>
<dbReference type="PANTHER" id="PTHR11706">
    <property type="entry name" value="SOLUTE CARRIER PROTEIN FAMILY 11 MEMBER"/>
    <property type="match status" value="1"/>
</dbReference>
<dbReference type="GO" id="GO:0005886">
    <property type="term" value="C:plasma membrane"/>
    <property type="evidence" value="ECO:0007669"/>
    <property type="project" value="TreeGrafter"/>
</dbReference>
<comment type="subcellular location">
    <subcellularLocation>
        <location evidence="1">Membrane</location>
        <topology evidence="1">Multi-pass membrane protein</topology>
    </subcellularLocation>
</comment>
<feature type="transmembrane region" description="Helical" evidence="7">
    <location>
        <begin position="291"/>
        <end position="317"/>
    </location>
</feature>
<evidence type="ECO:0000313" key="9">
    <source>
        <dbReference type="Proteomes" id="UP000194931"/>
    </source>
</evidence>
<dbReference type="GO" id="GO:0034755">
    <property type="term" value="P:iron ion transmembrane transport"/>
    <property type="evidence" value="ECO:0007669"/>
    <property type="project" value="TreeGrafter"/>
</dbReference>
<dbReference type="eggNOG" id="COG1914">
    <property type="taxonomic scope" value="Bacteria"/>
</dbReference>
<feature type="transmembrane region" description="Helical" evidence="7">
    <location>
        <begin position="148"/>
        <end position="169"/>
    </location>
</feature>
<evidence type="ECO:0000256" key="3">
    <source>
        <dbReference type="ARBA" id="ARBA00022692"/>
    </source>
</evidence>
<dbReference type="PANTHER" id="PTHR11706:SF33">
    <property type="entry name" value="NATURAL RESISTANCE-ASSOCIATED MACROPHAGE PROTEIN 2"/>
    <property type="match status" value="1"/>
</dbReference>
<gene>
    <name evidence="8" type="ORF">HK26_01570</name>
</gene>
<evidence type="ECO:0000256" key="1">
    <source>
        <dbReference type="ARBA" id="ARBA00004141"/>
    </source>
</evidence>
<dbReference type="GO" id="GO:0015086">
    <property type="term" value="F:cadmium ion transmembrane transporter activity"/>
    <property type="evidence" value="ECO:0007669"/>
    <property type="project" value="TreeGrafter"/>
</dbReference>
<dbReference type="OrthoDB" id="9787548at2"/>